<evidence type="ECO:0000256" key="1">
    <source>
        <dbReference type="SAM" id="MobiDB-lite"/>
    </source>
</evidence>
<sequence>MEQRRNERAGGNVRSPRKPADNAKILQQPRRESNPVLLGWEASSLTTTPPRPIKKPVLRASYSQSANGYSHTKGPATPLLRCFLSYLRAPPTWRCFARLRPRSVEAIRVTSHAYQVPHRSYAQLPELAGSVLVMLGNTSSLNKAQKNYVIFILCILFYIVSAVTSLFSLLQLDTVCCANVMTKMGPRSCSGQITRLPPKRTWFDSGGGGDFRKWESCRTMPLVGEFSRVSPVSPRPCIPALHHTHLTSPSLFLKTSMFRAARIPSLTYFSLSLRYLCYDYNLWLSQTIGITSSHSTPSCIGFLRNYSSLYRDAPHLLDLPVLTSTMPDSGEGSEAAAPVGRWEEGVGESLPRALSGGNRRPPSQRMLRVCRCWTAADASTTSPETARTKQYRGETAAYDANSGGTGAAVAERLACLSPTKANRVPSPAGTMLLVGGFSRGSPISPALSPRHGSMTTSITSSALNTSLLRAAQISSLTILNRQNGVTVPLMWACTFSDRLLSALGTGFSSDWLPRGSKPSLLVGLHVGMSFPVVPIGEVCSGV</sequence>
<organism evidence="3 4">
    <name type="scientific">Dryococelus australis</name>
    <dbReference type="NCBI Taxonomy" id="614101"/>
    <lineage>
        <taxon>Eukaryota</taxon>
        <taxon>Metazoa</taxon>
        <taxon>Ecdysozoa</taxon>
        <taxon>Arthropoda</taxon>
        <taxon>Hexapoda</taxon>
        <taxon>Insecta</taxon>
        <taxon>Pterygota</taxon>
        <taxon>Neoptera</taxon>
        <taxon>Polyneoptera</taxon>
        <taxon>Phasmatodea</taxon>
        <taxon>Verophasmatodea</taxon>
        <taxon>Anareolatae</taxon>
        <taxon>Phasmatidae</taxon>
        <taxon>Eurycanthinae</taxon>
        <taxon>Dryococelus</taxon>
    </lineage>
</organism>
<accession>A0ABQ9GF28</accession>
<proteinExistence type="predicted"/>
<keyword evidence="2" id="KW-0472">Membrane</keyword>
<keyword evidence="2" id="KW-0812">Transmembrane</keyword>
<gene>
    <name evidence="3" type="ORF">PR048_027293</name>
</gene>
<feature type="transmembrane region" description="Helical" evidence="2">
    <location>
        <begin position="148"/>
        <end position="170"/>
    </location>
</feature>
<feature type="region of interest" description="Disordered" evidence="1">
    <location>
        <begin position="1"/>
        <end position="33"/>
    </location>
</feature>
<keyword evidence="4" id="KW-1185">Reference proteome</keyword>
<dbReference type="Proteomes" id="UP001159363">
    <property type="component" value="Chromosome 11"/>
</dbReference>
<protein>
    <submittedName>
        <fullName evidence="3">Uncharacterized protein</fullName>
    </submittedName>
</protein>
<dbReference type="EMBL" id="JARBHB010000012">
    <property type="protein sequence ID" value="KAJ8870990.1"/>
    <property type="molecule type" value="Genomic_DNA"/>
</dbReference>
<evidence type="ECO:0000313" key="4">
    <source>
        <dbReference type="Proteomes" id="UP001159363"/>
    </source>
</evidence>
<keyword evidence="2" id="KW-1133">Transmembrane helix</keyword>
<name>A0ABQ9GF28_9NEOP</name>
<comment type="caution">
    <text evidence="3">The sequence shown here is derived from an EMBL/GenBank/DDBJ whole genome shotgun (WGS) entry which is preliminary data.</text>
</comment>
<evidence type="ECO:0000256" key="2">
    <source>
        <dbReference type="SAM" id="Phobius"/>
    </source>
</evidence>
<evidence type="ECO:0000313" key="3">
    <source>
        <dbReference type="EMBL" id="KAJ8870990.1"/>
    </source>
</evidence>
<reference evidence="3 4" key="1">
    <citation type="submission" date="2023-02" db="EMBL/GenBank/DDBJ databases">
        <title>LHISI_Scaffold_Assembly.</title>
        <authorList>
            <person name="Stuart O.P."/>
            <person name="Cleave R."/>
            <person name="Magrath M.J.L."/>
            <person name="Mikheyev A.S."/>
        </authorList>
    </citation>
    <scope>NUCLEOTIDE SEQUENCE [LARGE SCALE GENOMIC DNA]</scope>
    <source>
        <strain evidence="3">Daus_M_001</strain>
        <tissue evidence="3">Leg muscle</tissue>
    </source>
</reference>